<protein>
    <submittedName>
        <fullName evidence="1">Uncharacterized protein</fullName>
    </submittedName>
</protein>
<comment type="caution">
    <text evidence="1">The sequence shown here is derived from an EMBL/GenBank/DDBJ whole genome shotgun (WGS) entry which is preliminary data.</text>
</comment>
<name>A0AAD7GET9_MYCRO</name>
<dbReference type="Proteomes" id="UP001221757">
    <property type="component" value="Unassembled WGS sequence"/>
</dbReference>
<reference evidence="1" key="1">
    <citation type="submission" date="2023-03" db="EMBL/GenBank/DDBJ databases">
        <title>Massive genome expansion in bonnet fungi (Mycena s.s.) driven by repeated elements and novel gene families across ecological guilds.</title>
        <authorList>
            <consortium name="Lawrence Berkeley National Laboratory"/>
            <person name="Harder C.B."/>
            <person name="Miyauchi S."/>
            <person name="Viragh M."/>
            <person name="Kuo A."/>
            <person name="Thoen E."/>
            <person name="Andreopoulos B."/>
            <person name="Lu D."/>
            <person name="Skrede I."/>
            <person name="Drula E."/>
            <person name="Henrissat B."/>
            <person name="Morin E."/>
            <person name="Kohler A."/>
            <person name="Barry K."/>
            <person name="LaButti K."/>
            <person name="Morin E."/>
            <person name="Salamov A."/>
            <person name="Lipzen A."/>
            <person name="Mereny Z."/>
            <person name="Hegedus B."/>
            <person name="Baldrian P."/>
            <person name="Stursova M."/>
            <person name="Weitz H."/>
            <person name="Taylor A."/>
            <person name="Grigoriev I.V."/>
            <person name="Nagy L.G."/>
            <person name="Martin F."/>
            <person name="Kauserud H."/>
        </authorList>
    </citation>
    <scope>NUCLEOTIDE SEQUENCE</scope>
    <source>
        <strain evidence="1">CBHHK067</strain>
    </source>
</reference>
<organism evidence="1 2">
    <name type="scientific">Mycena rosella</name>
    <name type="common">Pink bonnet</name>
    <name type="synonym">Agaricus rosellus</name>
    <dbReference type="NCBI Taxonomy" id="1033263"/>
    <lineage>
        <taxon>Eukaryota</taxon>
        <taxon>Fungi</taxon>
        <taxon>Dikarya</taxon>
        <taxon>Basidiomycota</taxon>
        <taxon>Agaricomycotina</taxon>
        <taxon>Agaricomycetes</taxon>
        <taxon>Agaricomycetidae</taxon>
        <taxon>Agaricales</taxon>
        <taxon>Marasmiineae</taxon>
        <taxon>Mycenaceae</taxon>
        <taxon>Mycena</taxon>
    </lineage>
</organism>
<keyword evidence="2" id="KW-1185">Reference proteome</keyword>
<proteinExistence type="predicted"/>
<sequence>MSIDVLDGIVPTVLLCLLFLLPAYLKSLQAPHPQALPSDKLYYPSSPSDVFEVRRFLVKFLPPELVNTIIDDAGYWPRISCSSAERRAVIASYYPRYNAALRYLVTPAFPSSEELGGRGARLRVKQVNFKIRSNDQGWTSDLMHQGTYSGSYTWFEATILRPEQAPELLGWRRVTVALGFHGRRPSGPLLEVKNPAEPDGHWRVQTNRCASSVPVDHDIVWQDGASADLQEAGEENGSGDGAGFIETLAPGDRIGIIARAMYLGWVNLVRSVEVVVYYAV</sequence>
<gene>
    <name evidence="1" type="ORF">B0H17DRAFT_939175</name>
</gene>
<evidence type="ECO:0000313" key="1">
    <source>
        <dbReference type="EMBL" id="KAJ7687698.1"/>
    </source>
</evidence>
<evidence type="ECO:0000313" key="2">
    <source>
        <dbReference type="Proteomes" id="UP001221757"/>
    </source>
</evidence>
<dbReference type="AlphaFoldDB" id="A0AAD7GET9"/>
<accession>A0AAD7GET9</accession>
<dbReference type="EMBL" id="JARKIE010000085">
    <property type="protein sequence ID" value="KAJ7687698.1"/>
    <property type="molecule type" value="Genomic_DNA"/>
</dbReference>